<organism evidence="2 3">
    <name type="scientific">Seohaeicola saemankumensis</name>
    <dbReference type="NCBI Taxonomy" id="481181"/>
    <lineage>
        <taxon>Bacteria</taxon>
        <taxon>Pseudomonadati</taxon>
        <taxon>Pseudomonadota</taxon>
        <taxon>Alphaproteobacteria</taxon>
        <taxon>Rhodobacterales</taxon>
        <taxon>Roseobacteraceae</taxon>
        <taxon>Seohaeicola</taxon>
    </lineage>
</organism>
<dbReference type="InterPro" id="IPR038696">
    <property type="entry name" value="IalB_sf"/>
</dbReference>
<comment type="caution">
    <text evidence="2">The sequence shown here is derived from an EMBL/GenBank/DDBJ whole genome shotgun (WGS) entry which is preliminary data.</text>
</comment>
<dbReference type="Gene3D" id="2.60.40.1880">
    <property type="entry name" value="Invasion associated locus B (IalB) protein"/>
    <property type="match status" value="1"/>
</dbReference>
<dbReference type="Proteomes" id="UP001597151">
    <property type="component" value="Unassembled WGS sequence"/>
</dbReference>
<name>A0ABW3TGL4_9RHOB</name>
<evidence type="ECO:0000313" key="3">
    <source>
        <dbReference type="Proteomes" id="UP001597151"/>
    </source>
</evidence>
<accession>A0ABW3TGL4</accession>
<dbReference type="Pfam" id="PF06776">
    <property type="entry name" value="IalB"/>
    <property type="match status" value="1"/>
</dbReference>
<sequence length="202" mass="21389">MPRVLTGISLIAALALVSPAFAQTTAETPAETPAAPADQGLAMGETVQDGPKVGQPYIREVSGDWSLECLKLEEGEEPCQLFQTMMDDEGNQVSNMRIFKLPAGGQAVAGALVAVPLETLLTAQLTITVAGEQPRRYPFSVCDRQGCYARIGLTAEDVASYKRGASATVTLVPFVAPDERVEVKLSLTGFTAGFDKVTVPTE</sequence>
<keyword evidence="1" id="KW-0732">Signal</keyword>
<gene>
    <name evidence="2" type="ORF">ACFQ3C_15680</name>
</gene>
<proteinExistence type="predicted"/>
<reference evidence="3" key="1">
    <citation type="journal article" date="2019" name="Int. J. Syst. Evol. Microbiol.">
        <title>The Global Catalogue of Microorganisms (GCM) 10K type strain sequencing project: providing services to taxonomists for standard genome sequencing and annotation.</title>
        <authorList>
            <consortium name="The Broad Institute Genomics Platform"/>
            <consortium name="The Broad Institute Genome Sequencing Center for Infectious Disease"/>
            <person name="Wu L."/>
            <person name="Ma J."/>
        </authorList>
    </citation>
    <scope>NUCLEOTIDE SEQUENCE [LARGE SCALE GENOMIC DNA]</scope>
    <source>
        <strain evidence="3">CCUG 55328</strain>
    </source>
</reference>
<keyword evidence="3" id="KW-1185">Reference proteome</keyword>
<dbReference type="InterPro" id="IPR010642">
    <property type="entry name" value="Invasion_prot_B"/>
</dbReference>
<protein>
    <submittedName>
        <fullName evidence="2">Invasion associated locus B family protein</fullName>
    </submittedName>
</protein>
<dbReference type="EMBL" id="JBHTKR010000006">
    <property type="protein sequence ID" value="MFD1196108.1"/>
    <property type="molecule type" value="Genomic_DNA"/>
</dbReference>
<evidence type="ECO:0000313" key="2">
    <source>
        <dbReference type="EMBL" id="MFD1196108.1"/>
    </source>
</evidence>
<feature type="chain" id="PRO_5046912132" evidence="1">
    <location>
        <begin position="23"/>
        <end position="202"/>
    </location>
</feature>
<feature type="signal peptide" evidence="1">
    <location>
        <begin position="1"/>
        <end position="22"/>
    </location>
</feature>
<dbReference type="RefSeq" id="WP_380793720.1">
    <property type="nucleotide sequence ID" value="NZ_JBHTKR010000006.1"/>
</dbReference>
<evidence type="ECO:0000256" key="1">
    <source>
        <dbReference type="SAM" id="SignalP"/>
    </source>
</evidence>